<accession>A0A158AIY1</accession>
<reference evidence="2" key="1">
    <citation type="submission" date="2016-01" db="EMBL/GenBank/DDBJ databases">
        <authorList>
            <person name="Peeters Charlotte."/>
        </authorList>
    </citation>
    <scope>NUCLEOTIDE SEQUENCE [LARGE SCALE GENOMIC DNA]</scope>
</reference>
<sequence length="263" mass="28906">MWLEAGLNVWTGAPARSWGQCNAQLLAALGDGKLNGKPMQDVLHVMRRYDESEGPSIVAEFDRFLARITTTPEATQRGIVITEVRSVDNSKFGFVLRLRQTSRTLFASKAIIDAASKSFRSAWAQIGAPTARVVALAVNERTLGKGDKEGNLRIVDVALQLCNSTFIPCDSSYEVAMANRLVAERRRFKKPLRLMPGDDTLPDSRLTDTSTPTAIEVYGMLDNAQYLARKTQKQAIYARAATPCVEWIPPAALESIRLPVAAP</sequence>
<dbReference type="EMBL" id="FCOI02000006">
    <property type="protein sequence ID" value="SAK57629.1"/>
    <property type="molecule type" value="Genomic_DNA"/>
</dbReference>
<keyword evidence="2" id="KW-1185">Reference proteome</keyword>
<dbReference type="Pfam" id="PF06666">
    <property type="entry name" value="DUF1173"/>
    <property type="match status" value="1"/>
</dbReference>
<gene>
    <name evidence="1" type="ORF">AWB76_02484</name>
</gene>
<dbReference type="AlphaFoldDB" id="A0A158AIY1"/>
<name>A0A158AIY1_9BURK</name>
<evidence type="ECO:0000313" key="1">
    <source>
        <dbReference type="EMBL" id="SAK57629.1"/>
    </source>
</evidence>
<protein>
    <submittedName>
        <fullName evidence="1">Uncharacterized protein</fullName>
    </submittedName>
</protein>
<evidence type="ECO:0000313" key="2">
    <source>
        <dbReference type="Proteomes" id="UP000054624"/>
    </source>
</evidence>
<proteinExistence type="predicted"/>
<dbReference type="InterPro" id="IPR009553">
    <property type="entry name" value="DUF1173"/>
</dbReference>
<organism evidence="1 2">
    <name type="scientific">Caballeronia temeraria</name>
    <dbReference type="NCBI Taxonomy" id="1777137"/>
    <lineage>
        <taxon>Bacteria</taxon>
        <taxon>Pseudomonadati</taxon>
        <taxon>Pseudomonadota</taxon>
        <taxon>Betaproteobacteria</taxon>
        <taxon>Burkholderiales</taxon>
        <taxon>Burkholderiaceae</taxon>
        <taxon>Caballeronia</taxon>
    </lineage>
</organism>
<dbReference type="Proteomes" id="UP000054624">
    <property type="component" value="Unassembled WGS sequence"/>
</dbReference>